<evidence type="ECO:0000313" key="3">
    <source>
        <dbReference type="Proteomes" id="UP001054837"/>
    </source>
</evidence>
<protein>
    <submittedName>
        <fullName evidence="2">Uncharacterized protein</fullName>
    </submittedName>
</protein>
<proteinExistence type="predicted"/>
<evidence type="ECO:0000313" key="2">
    <source>
        <dbReference type="EMBL" id="GIY06064.1"/>
    </source>
</evidence>
<reference evidence="2 3" key="1">
    <citation type="submission" date="2021-06" db="EMBL/GenBank/DDBJ databases">
        <title>Caerostris darwini draft genome.</title>
        <authorList>
            <person name="Kono N."/>
            <person name="Arakawa K."/>
        </authorList>
    </citation>
    <scope>NUCLEOTIDE SEQUENCE [LARGE SCALE GENOMIC DNA]</scope>
</reference>
<keyword evidence="3" id="KW-1185">Reference proteome</keyword>
<feature type="compositionally biased region" description="Polar residues" evidence="1">
    <location>
        <begin position="19"/>
        <end position="31"/>
    </location>
</feature>
<feature type="region of interest" description="Disordered" evidence="1">
    <location>
        <begin position="7"/>
        <end position="54"/>
    </location>
</feature>
<gene>
    <name evidence="2" type="ORF">CDAR_555441</name>
</gene>
<dbReference type="Proteomes" id="UP001054837">
    <property type="component" value="Unassembled WGS sequence"/>
</dbReference>
<dbReference type="AlphaFoldDB" id="A0AAV4Q9I1"/>
<evidence type="ECO:0000256" key="1">
    <source>
        <dbReference type="SAM" id="MobiDB-lite"/>
    </source>
</evidence>
<sequence length="80" mass="8869">MILLQMRSLNGPIEETHNQDAFGSESNNKMESLNGPIEETRDQEASRQRDYSAHVTPVVTAKPFEAALDLSKEGVVALRV</sequence>
<dbReference type="EMBL" id="BPLQ01004170">
    <property type="protein sequence ID" value="GIY06064.1"/>
    <property type="molecule type" value="Genomic_DNA"/>
</dbReference>
<comment type="caution">
    <text evidence="2">The sequence shown here is derived from an EMBL/GenBank/DDBJ whole genome shotgun (WGS) entry which is preliminary data.</text>
</comment>
<organism evidence="2 3">
    <name type="scientific">Caerostris darwini</name>
    <dbReference type="NCBI Taxonomy" id="1538125"/>
    <lineage>
        <taxon>Eukaryota</taxon>
        <taxon>Metazoa</taxon>
        <taxon>Ecdysozoa</taxon>
        <taxon>Arthropoda</taxon>
        <taxon>Chelicerata</taxon>
        <taxon>Arachnida</taxon>
        <taxon>Araneae</taxon>
        <taxon>Araneomorphae</taxon>
        <taxon>Entelegynae</taxon>
        <taxon>Araneoidea</taxon>
        <taxon>Araneidae</taxon>
        <taxon>Caerostris</taxon>
    </lineage>
</organism>
<feature type="compositionally biased region" description="Basic and acidic residues" evidence="1">
    <location>
        <begin position="38"/>
        <end position="52"/>
    </location>
</feature>
<accession>A0AAV4Q9I1</accession>
<name>A0AAV4Q9I1_9ARAC</name>